<name>A0ABR3NJN0_9TELE</name>
<dbReference type="Proteomes" id="UP001558613">
    <property type="component" value="Unassembled WGS sequence"/>
</dbReference>
<evidence type="ECO:0000256" key="1">
    <source>
        <dbReference type="SAM" id="MobiDB-lite"/>
    </source>
</evidence>
<evidence type="ECO:0000313" key="2">
    <source>
        <dbReference type="EMBL" id="KAL1277119.1"/>
    </source>
</evidence>
<dbReference type="EMBL" id="JAYMGO010000003">
    <property type="protein sequence ID" value="KAL1277119.1"/>
    <property type="molecule type" value="Genomic_DNA"/>
</dbReference>
<comment type="caution">
    <text evidence="2">The sequence shown here is derived from an EMBL/GenBank/DDBJ whole genome shotgun (WGS) entry which is preliminary data.</text>
</comment>
<feature type="compositionally biased region" description="Polar residues" evidence="1">
    <location>
        <begin position="78"/>
        <end position="96"/>
    </location>
</feature>
<gene>
    <name evidence="2" type="ORF">QQF64_023792</name>
</gene>
<proteinExistence type="predicted"/>
<protein>
    <submittedName>
        <fullName evidence="2">Uncharacterized protein</fullName>
    </submittedName>
</protein>
<keyword evidence="3" id="KW-1185">Reference proteome</keyword>
<accession>A0ABR3NJN0</accession>
<feature type="region of interest" description="Disordered" evidence="1">
    <location>
        <begin position="61"/>
        <end position="96"/>
    </location>
</feature>
<evidence type="ECO:0000313" key="3">
    <source>
        <dbReference type="Proteomes" id="UP001558613"/>
    </source>
</evidence>
<sequence>MEGIKQLDGDLACKADDKEILESFPAVYKLSLKNFLHKILTNLRRGRSSRTFQLRGVLAIRTRSPTNQEPHRSYAEASPSQNTQQGNAEQVTKSPS</sequence>
<organism evidence="2 3">
    <name type="scientific">Cirrhinus molitorella</name>
    <name type="common">mud carp</name>
    <dbReference type="NCBI Taxonomy" id="172907"/>
    <lineage>
        <taxon>Eukaryota</taxon>
        <taxon>Metazoa</taxon>
        <taxon>Chordata</taxon>
        <taxon>Craniata</taxon>
        <taxon>Vertebrata</taxon>
        <taxon>Euteleostomi</taxon>
        <taxon>Actinopterygii</taxon>
        <taxon>Neopterygii</taxon>
        <taxon>Teleostei</taxon>
        <taxon>Ostariophysi</taxon>
        <taxon>Cypriniformes</taxon>
        <taxon>Cyprinidae</taxon>
        <taxon>Labeoninae</taxon>
        <taxon>Labeonini</taxon>
        <taxon>Cirrhinus</taxon>
    </lineage>
</organism>
<reference evidence="2 3" key="1">
    <citation type="submission" date="2023-09" db="EMBL/GenBank/DDBJ databases">
        <authorList>
            <person name="Wang M."/>
        </authorList>
    </citation>
    <scope>NUCLEOTIDE SEQUENCE [LARGE SCALE GENOMIC DNA]</scope>
    <source>
        <strain evidence="2">GT-2023</strain>
        <tissue evidence="2">Liver</tissue>
    </source>
</reference>